<dbReference type="GO" id="GO:0046872">
    <property type="term" value="F:metal ion binding"/>
    <property type="evidence" value="ECO:0007669"/>
    <property type="project" value="UniProtKB-KW"/>
</dbReference>
<comment type="subcellular location">
    <subcellularLocation>
        <location evidence="3">Cytoplasm</location>
    </subcellularLocation>
</comment>
<sequence>MADNVVEADRTTLSSFIMMQTKDPDLALLMTSMEIACKGIARAVRKAGIAGLFGMAGTKNATGDSVKKLDLLSNLLVINALKKSRVCAVLVSEEEPEPILMPESDAGRFCVAFDPLDGSSNIDCNVSTGTIFSIFEKTSPGPPKASDILRSGKDMVAAGYCMYGSATELVVTFRRGVERFILDPSLGEFIHIGSTMKIPKKGKKIYSCNEGNFTKWDKEIQEAVKNFKQDTDTSNNNNEKKKKKKKKKPYSLRYVGSMVSDVHRTMLYGGIFMYPADKKSKNGKLRILYEGFPMALLVEEAGGLATTGYFRGRIQRILDLTPVGIHERCPVILGCHRDVEPVLKRYENRIVSAERKSKL</sequence>
<dbReference type="GO" id="GO:0042132">
    <property type="term" value="F:fructose 1,6-bisphosphate 1-phosphatase activity"/>
    <property type="evidence" value="ECO:0007669"/>
    <property type="project" value="UniProtKB-EC"/>
</dbReference>
<feature type="domain" description="Fructose-1-6-bisphosphatase class 1 C-terminal" evidence="16">
    <location>
        <begin position="199"/>
        <end position="344"/>
    </location>
</feature>
<keyword evidence="9" id="KW-0460">Magnesium</keyword>
<keyword evidence="6" id="KW-0963">Cytoplasm</keyword>
<dbReference type="FunFam" id="3.30.540.10:FF:000002">
    <property type="entry name" value="Fructose-1,6-bisphosphatase class 1"/>
    <property type="match status" value="1"/>
</dbReference>
<evidence type="ECO:0000256" key="14">
    <source>
        <dbReference type="SAM" id="MobiDB-lite"/>
    </source>
</evidence>
<comment type="catalytic activity">
    <reaction evidence="1">
        <text>beta-D-fructose 1,6-bisphosphate + H2O = beta-D-fructose 6-phosphate + phosphate</text>
        <dbReference type="Rhea" id="RHEA:11064"/>
        <dbReference type="ChEBI" id="CHEBI:15377"/>
        <dbReference type="ChEBI" id="CHEBI:32966"/>
        <dbReference type="ChEBI" id="CHEBI:43474"/>
        <dbReference type="ChEBI" id="CHEBI:57634"/>
        <dbReference type="EC" id="3.1.3.11"/>
    </reaction>
</comment>
<dbReference type="EC" id="3.1.3.11" evidence="5"/>
<dbReference type="PROSITE" id="PS00124">
    <property type="entry name" value="FBPASE"/>
    <property type="match status" value="1"/>
</dbReference>
<proteinExistence type="inferred from homology"/>
<dbReference type="InterPro" id="IPR000146">
    <property type="entry name" value="FBPase_class-1"/>
</dbReference>
<evidence type="ECO:0000259" key="15">
    <source>
        <dbReference type="Pfam" id="PF00316"/>
    </source>
</evidence>
<evidence type="ECO:0000256" key="12">
    <source>
        <dbReference type="ARBA" id="ARBA00040159"/>
    </source>
</evidence>
<dbReference type="Gene3D" id="3.30.540.10">
    <property type="entry name" value="Fructose-1,6-Bisphosphatase, subunit A, domain 1"/>
    <property type="match status" value="1"/>
</dbReference>
<evidence type="ECO:0000256" key="1">
    <source>
        <dbReference type="ARBA" id="ARBA00001273"/>
    </source>
</evidence>
<feature type="compositionally biased region" description="Basic residues" evidence="14">
    <location>
        <begin position="240"/>
        <end position="249"/>
    </location>
</feature>
<evidence type="ECO:0000256" key="7">
    <source>
        <dbReference type="ARBA" id="ARBA00022723"/>
    </source>
</evidence>
<dbReference type="CDD" id="cd00354">
    <property type="entry name" value="FBPase"/>
    <property type="match status" value="1"/>
</dbReference>
<dbReference type="PANTHER" id="PTHR11556">
    <property type="entry name" value="FRUCTOSE-1,6-BISPHOSPHATASE-RELATED"/>
    <property type="match status" value="1"/>
</dbReference>
<evidence type="ECO:0000256" key="5">
    <source>
        <dbReference type="ARBA" id="ARBA00013093"/>
    </source>
</evidence>
<dbReference type="HAMAP" id="MF_01855">
    <property type="entry name" value="FBPase_class1"/>
    <property type="match status" value="1"/>
</dbReference>
<feature type="domain" description="Fructose-1-6-bisphosphatase class I N-terminal" evidence="15">
    <location>
        <begin position="12"/>
        <end position="192"/>
    </location>
</feature>
<dbReference type="SUPFAM" id="SSF56655">
    <property type="entry name" value="Carbohydrate phosphatase"/>
    <property type="match status" value="1"/>
</dbReference>
<gene>
    <name evidence="17" type="ORF">LGLO00237_LOCUS17694</name>
</gene>
<reference evidence="17" key="1">
    <citation type="submission" date="2021-01" db="EMBL/GenBank/DDBJ databases">
        <authorList>
            <person name="Corre E."/>
            <person name="Pelletier E."/>
            <person name="Niang G."/>
            <person name="Scheremetjew M."/>
            <person name="Finn R."/>
            <person name="Kale V."/>
            <person name="Holt S."/>
            <person name="Cochrane G."/>
            <person name="Meng A."/>
            <person name="Brown T."/>
            <person name="Cohen L."/>
        </authorList>
    </citation>
    <scope>NUCLEOTIDE SEQUENCE</scope>
    <source>
        <strain evidence="17">CCCM811</strain>
    </source>
</reference>
<organism evidence="17">
    <name type="scientific">Lotharella globosa</name>
    <dbReference type="NCBI Taxonomy" id="91324"/>
    <lineage>
        <taxon>Eukaryota</taxon>
        <taxon>Sar</taxon>
        <taxon>Rhizaria</taxon>
        <taxon>Cercozoa</taxon>
        <taxon>Chlorarachniophyceae</taxon>
        <taxon>Lotharella</taxon>
    </lineage>
</organism>
<dbReference type="InterPro" id="IPR020548">
    <property type="entry name" value="Fructose_bisphosphatase_AS"/>
</dbReference>
<evidence type="ECO:0000259" key="16">
    <source>
        <dbReference type="Pfam" id="PF18913"/>
    </source>
</evidence>
<evidence type="ECO:0000313" key="17">
    <source>
        <dbReference type="EMBL" id="CAE0666087.1"/>
    </source>
</evidence>
<dbReference type="AlphaFoldDB" id="A0A7S3YYF7"/>
<keyword evidence="8 13" id="KW-0378">Hydrolase</keyword>
<evidence type="ECO:0000256" key="6">
    <source>
        <dbReference type="ARBA" id="ARBA00022490"/>
    </source>
</evidence>
<evidence type="ECO:0000256" key="2">
    <source>
        <dbReference type="ARBA" id="ARBA00001946"/>
    </source>
</evidence>
<keyword evidence="7" id="KW-0479">Metal-binding</keyword>
<dbReference type="Gene3D" id="3.40.190.80">
    <property type="match status" value="1"/>
</dbReference>
<dbReference type="GO" id="GO:0006002">
    <property type="term" value="P:fructose 6-phosphate metabolic process"/>
    <property type="evidence" value="ECO:0007669"/>
    <property type="project" value="TreeGrafter"/>
</dbReference>
<dbReference type="InterPro" id="IPR028343">
    <property type="entry name" value="FBPtase"/>
</dbReference>
<keyword evidence="10 13" id="KW-0119">Carbohydrate metabolism</keyword>
<comment type="cofactor">
    <cofactor evidence="2">
        <name>Mg(2+)</name>
        <dbReference type="ChEBI" id="CHEBI:18420"/>
    </cofactor>
</comment>
<evidence type="ECO:0000256" key="9">
    <source>
        <dbReference type="ARBA" id="ARBA00022842"/>
    </source>
</evidence>
<dbReference type="GO" id="GO:0005986">
    <property type="term" value="P:sucrose biosynthetic process"/>
    <property type="evidence" value="ECO:0007669"/>
    <property type="project" value="TreeGrafter"/>
</dbReference>
<evidence type="ECO:0000256" key="3">
    <source>
        <dbReference type="ARBA" id="ARBA00004496"/>
    </source>
</evidence>
<accession>A0A7S3YYF7</accession>
<dbReference type="InterPro" id="IPR033391">
    <property type="entry name" value="FBPase_N"/>
</dbReference>
<dbReference type="Pfam" id="PF18913">
    <property type="entry name" value="FBPase_C"/>
    <property type="match status" value="1"/>
</dbReference>
<comment type="pathway">
    <text evidence="11">Carbohydrate biosynthesis.</text>
</comment>
<feature type="region of interest" description="Disordered" evidence="14">
    <location>
        <begin position="227"/>
        <end position="249"/>
    </location>
</feature>
<evidence type="ECO:0000256" key="8">
    <source>
        <dbReference type="ARBA" id="ARBA00022801"/>
    </source>
</evidence>
<dbReference type="Pfam" id="PF00316">
    <property type="entry name" value="FBPase"/>
    <property type="match status" value="1"/>
</dbReference>
<dbReference type="PIRSF" id="PIRSF000904">
    <property type="entry name" value="FBPtase_SBPase"/>
    <property type="match status" value="1"/>
</dbReference>
<comment type="similarity">
    <text evidence="4 13">Belongs to the FBPase class 1 family.</text>
</comment>
<dbReference type="EMBL" id="HBIV01024667">
    <property type="protein sequence ID" value="CAE0666087.1"/>
    <property type="molecule type" value="Transcribed_RNA"/>
</dbReference>
<dbReference type="GO" id="GO:0030388">
    <property type="term" value="P:fructose 1,6-bisphosphate metabolic process"/>
    <property type="evidence" value="ECO:0007669"/>
    <property type="project" value="TreeGrafter"/>
</dbReference>
<dbReference type="PIRSF" id="PIRSF500210">
    <property type="entry name" value="FBPtase"/>
    <property type="match status" value="1"/>
</dbReference>
<name>A0A7S3YYF7_9EUKA</name>
<dbReference type="GO" id="GO:0005829">
    <property type="term" value="C:cytosol"/>
    <property type="evidence" value="ECO:0007669"/>
    <property type="project" value="TreeGrafter"/>
</dbReference>
<dbReference type="InterPro" id="IPR044015">
    <property type="entry name" value="FBPase_C_dom"/>
</dbReference>
<evidence type="ECO:0000256" key="4">
    <source>
        <dbReference type="ARBA" id="ARBA00010941"/>
    </source>
</evidence>
<dbReference type="PRINTS" id="PR00115">
    <property type="entry name" value="F16BPHPHTASE"/>
</dbReference>
<evidence type="ECO:0000256" key="13">
    <source>
        <dbReference type="RuleBase" id="RU000508"/>
    </source>
</evidence>
<dbReference type="GO" id="GO:0006000">
    <property type="term" value="P:fructose metabolic process"/>
    <property type="evidence" value="ECO:0007669"/>
    <property type="project" value="TreeGrafter"/>
</dbReference>
<protein>
    <recommendedName>
        <fullName evidence="12">Fructose-1,6-bisphosphatase, cytosolic</fullName>
        <ecNumber evidence="5">3.1.3.11</ecNumber>
    </recommendedName>
</protein>
<evidence type="ECO:0000256" key="11">
    <source>
        <dbReference type="ARBA" id="ARBA00024331"/>
    </source>
</evidence>
<evidence type="ECO:0000256" key="10">
    <source>
        <dbReference type="ARBA" id="ARBA00023277"/>
    </source>
</evidence>
<dbReference type="PANTHER" id="PTHR11556:SF41">
    <property type="entry name" value="FRUCTOSE-1,6-BISPHOSPHATASE, CYTOSOLIC"/>
    <property type="match status" value="1"/>
</dbReference>
<dbReference type="GO" id="GO:0006094">
    <property type="term" value="P:gluconeogenesis"/>
    <property type="evidence" value="ECO:0007669"/>
    <property type="project" value="TreeGrafter"/>
</dbReference>